<keyword evidence="2" id="KW-1185">Reference proteome</keyword>
<organism evidence="1 2">
    <name type="scientific">Hymenolepis diminuta</name>
    <name type="common">Rat tapeworm</name>
    <dbReference type="NCBI Taxonomy" id="6216"/>
    <lineage>
        <taxon>Eukaryota</taxon>
        <taxon>Metazoa</taxon>
        <taxon>Spiralia</taxon>
        <taxon>Lophotrochozoa</taxon>
        <taxon>Platyhelminthes</taxon>
        <taxon>Cestoda</taxon>
        <taxon>Eucestoda</taxon>
        <taxon>Cyclophyllidea</taxon>
        <taxon>Hymenolepididae</taxon>
        <taxon>Hymenolepis</taxon>
    </lineage>
</organism>
<proteinExistence type="predicted"/>
<dbReference type="AlphaFoldDB" id="A0A564YUH7"/>
<evidence type="ECO:0000313" key="2">
    <source>
        <dbReference type="Proteomes" id="UP000321570"/>
    </source>
</evidence>
<gene>
    <name evidence="1" type="ORF">WMSIL1_LOCUS9507</name>
</gene>
<reference evidence="1 2" key="1">
    <citation type="submission" date="2019-07" db="EMBL/GenBank/DDBJ databases">
        <authorList>
            <person name="Jastrzebski P J."/>
            <person name="Paukszto L."/>
            <person name="Jastrzebski P J."/>
        </authorList>
    </citation>
    <scope>NUCLEOTIDE SEQUENCE [LARGE SCALE GENOMIC DNA]</scope>
    <source>
        <strain evidence="1 2">WMS-il1</strain>
    </source>
</reference>
<dbReference type="EMBL" id="CABIJS010000388">
    <property type="protein sequence ID" value="VUZ50669.1"/>
    <property type="molecule type" value="Genomic_DNA"/>
</dbReference>
<dbReference type="Proteomes" id="UP000321570">
    <property type="component" value="Unassembled WGS sequence"/>
</dbReference>
<evidence type="ECO:0000313" key="1">
    <source>
        <dbReference type="EMBL" id="VUZ50669.1"/>
    </source>
</evidence>
<accession>A0A564YUH7</accession>
<name>A0A564YUH7_HYMDI</name>
<protein>
    <submittedName>
        <fullName evidence="1">Uncharacterized protein</fullName>
    </submittedName>
</protein>
<sequence length="105" mass="12042">MTDACHLIIISGFCYFAAITKNHFKCLLFLRGLLEICQSDICCQMLRKIKESGNITLEDLANKRKKLDINCDSHMYWQNSGEHNYVNRVSRATVSQNVSIPRTNS</sequence>